<name>A0ABW4M8U4_9SPHN</name>
<evidence type="ECO:0000256" key="1">
    <source>
        <dbReference type="ARBA" id="ARBA00022679"/>
    </source>
</evidence>
<dbReference type="GO" id="GO:0016746">
    <property type="term" value="F:acyltransferase activity"/>
    <property type="evidence" value="ECO:0007669"/>
    <property type="project" value="UniProtKB-KW"/>
</dbReference>
<protein>
    <submittedName>
        <fullName evidence="3">GNAT family N-acetyltransferase</fullName>
        <ecNumber evidence="3">2.3.-.-</ecNumber>
    </submittedName>
</protein>
<evidence type="ECO:0000313" key="4">
    <source>
        <dbReference type="Proteomes" id="UP001597215"/>
    </source>
</evidence>
<evidence type="ECO:0000259" key="2">
    <source>
        <dbReference type="PROSITE" id="PS51186"/>
    </source>
</evidence>
<dbReference type="InterPro" id="IPR016181">
    <property type="entry name" value="Acyl_CoA_acyltransferase"/>
</dbReference>
<dbReference type="PANTHER" id="PTHR13947">
    <property type="entry name" value="GNAT FAMILY N-ACETYLTRANSFERASE"/>
    <property type="match status" value="1"/>
</dbReference>
<dbReference type="PROSITE" id="PS51186">
    <property type="entry name" value="GNAT"/>
    <property type="match status" value="1"/>
</dbReference>
<gene>
    <name evidence="3" type="ORF">ACFSAG_01255</name>
</gene>
<dbReference type="EC" id="2.3.-.-" evidence="3"/>
<dbReference type="CDD" id="cd04301">
    <property type="entry name" value="NAT_SF"/>
    <property type="match status" value="1"/>
</dbReference>
<sequence>MGAAAITFRHDRRSGDDQLIVDMHRYGYAQEGDRFGPPFWDFVVETVAEARLDQPGRSRVWFAEIDGKAVGCSALVDRGERGQLRWVVLLPEARGTGAGRKLVELALDHARHCGHAEVYLETTDGLASSMAIYEKMGFRTSDAHVERLWHGDGVHITMTLQL</sequence>
<feature type="domain" description="N-acetyltransferase" evidence="2">
    <location>
        <begin position="6"/>
        <end position="162"/>
    </location>
</feature>
<comment type="caution">
    <text evidence="3">The sequence shown here is derived from an EMBL/GenBank/DDBJ whole genome shotgun (WGS) entry which is preliminary data.</text>
</comment>
<dbReference type="RefSeq" id="WP_381510744.1">
    <property type="nucleotide sequence ID" value="NZ_JBHUEL010000002.1"/>
</dbReference>
<keyword evidence="3" id="KW-0012">Acyltransferase</keyword>
<reference evidence="4" key="1">
    <citation type="journal article" date="2019" name="Int. J. Syst. Evol. Microbiol.">
        <title>The Global Catalogue of Microorganisms (GCM) 10K type strain sequencing project: providing services to taxonomists for standard genome sequencing and annotation.</title>
        <authorList>
            <consortium name="The Broad Institute Genomics Platform"/>
            <consortium name="The Broad Institute Genome Sequencing Center for Infectious Disease"/>
            <person name="Wu L."/>
            <person name="Ma J."/>
        </authorList>
    </citation>
    <scope>NUCLEOTIDE SEQUENCE [LARGE SCALE GENOMIC DNA]</scope>
    <source>
        <strain evidence="4">CGMCC 1.12449</strain>
    </source>
</reference>
<dbReference type="Proteomes" id="UP001597215">
    <property type="component" value="Unassembled WGS sequence"/>
</dbReference>
<keyword evidence="1 3" id="KW-0808">Transferase</keyword>
<dbReference type="PANTHER" id="PTHR13947:SF37">
    <property type="entry name" value="LD18367P"/>
    <property type="match status" value="1"/>
</dbReference>
<dbReference type="SUPFAM" id="SSF55729">
    <property type="entry name" value="Acyl-CoA N-acyltransferases (Nat)"/>
    <property type="match status" value="1"/>
</dbReference>
<dbReference type="Gene3D" id="3.40.630.30">
    <property type="match status" value="1"/>
</dbReference>
<accession>A0ABW4M8U4</accession>
<dbReference type="InterPro" id="IPR050769">
    <property type="entry name" value="NAT_camello-type"/>
</dbReference>
<keyword evidence="4" id="KW-1185">Reference proteome</keyword>
<dbReference type="InterPro" id="IPR000182">
    <property type="entry name" value="GNAT_dom"/>
</dbReference>
<evidence type="ECO:0000313" key="3">
    <source>
        <dbReference type="EMBL" id="MFD1765468.1"/>
    </source>
</evidence>
<dbReference type="EMBL" id="JBHUEL010000002">
    <property type="protein sequence ID" value="MFD1765468.1"/>
    <property type="molecule type" value="Genomic_DNA"/>
</dbReference>
<organism evidence="3 4">
    <name type="scientific">Sphingorhabdus buctiana</name>
    <dbReference type="NCBI Taxonomy" id="1508805"/>
    <lineage>
        <taxon>Bacteria</taxon>
        <taxon>Pseudomonadati</taxon>
        <taxon>Pseudomonadota</taxon>
        <taxon>Alphaproteobacteria</taxon>
        <taxon>Sphingomonadales</taxon>
        <taxon>Sphingomonadaceae</taxon>
        <taxon>Sphingorhabdus</taxon>
    </lineage>
</organism>
<dbReference type="Pfam" id="PF00583">
    <property type="entry name" value="Acetyltransf_1"/>
    <property type="match status" value="1"/>
</dbReference>
<proteinExistence type="predicted"/>